<evidence type="ECO:0000313" key="2">
    <source>
        <dbReference type="Proteomes" id="UP000315995"/>
    </source>
</evidence>
<dbReference type="Proteomes" id="UP000315995">
    <property type="component" value="Chromosome"/>
</dbReference>
<evidence type="ECO:0008006" key="3">
    <source>
        <dbReference type="Google" id="ProtNLM"/>
    </source>
</evidence>
<gene>
    <name evidence="1" type="ORF">FIV42_15890</name>
</gene>
<dbReference type="EMBL" id="CP041186">
    <property type="protein sequence ID" value="QDG52168.1"/>
    <property type="molecule type" value="Genomic_DNA"/>
</dbReference>
<evidence type="ECO:0000313" key="1">
    <source>
        <dbReference type="EMBL" id="QDG52168.1"/>
    </source>
</evidence>
<proteinExistence type="predicted"/>
<dbReference type="InterPro" id="IPR029045">
    <property type="entry name" value="ClpP/crotonase-like_dom_sf"/>
</dbReference>
<dbReference type="OrthoDB" id="10019485at2"/>
<accession>A0A5B8Y6C9</accession>
<reference evidence="1 2" key="1">
    <citation type="submission" date="2019-06" db="EMBL/GenBank/DDBJ databases">
        <title>Persicimonas caeni gen. nov., sp. nov., a predatory bacterium isolated from solar saltern.</title>
        <authorList>
            <person name="Wang S."/>
        </authorList>
    </citation>
    <scope>NUCLEOTIDE SEQUENCE [LARGE SCALE GENOMIC DNA]</scope>
    <source>
        <strain evidence="1 2">YN101</strain>
    </source>
</reference>
<dbReference type="AlphaFoldDB" id="A0A4Y6PV37"/>
<accession>A0A4Y6PV37</accession>
<dbReference type="PROSITE" id="PS51257">
    <property type="entry name" value="PROKAR_LIPOPROTEIN"/>
    <property type="match status" value="1"/>
</dbReference>
<name>A0A4Y6PV37_PERCE</name>
<keyword evidence="2" id="KW-1185">Reference proteome</keyword>
<sequence length="518" mass="56555">MKPMRAFVSVLLGVAGVIGVGCTSTKPASKPPAEPAAERAVEESSQQLAVVAPEATLTAEQLDRDVQVVLRTMREAYGPRAVFVTPAAWTSFERELRKTGEQEHTPRTLCDALGSVLTKLVRPELFASLGKAQRCRARRATSGGLPYEGSSSGDNVAAGAPQLFAVQQPNSDVGVIGVRYFKEPGAKDWKGVDAALERVLESPGVIVDLRGSRGSDPRAIWPLVEQLTGHDRLQPLRQVVRADADIVDALREAYRAQHSERTERSAKVWEGLTAGNQKSTRSAASSGPVARVRVLIDRDCEEACELVARTLETYADAKVLGTVSSQGRLAVGEPGLLTLPHSRVEVTIPTAAYLLDKKIAATTGERGAWYQRKGRGRQYSDWLPRQVEVLRDRFALDETLDRWDDAEPKKCASHRAVQSPKELSTAARERLGNYSPLLWKRRAHISASLHLDMERALAFVNACPGLEATAVMSQDDGRIAVILVKADSFSALSRLVQSEAVEQVSIKLPRQPDKPNRR</sequence>
<dbReference type="SUPFAM" id="SSF52096">
    <property type="entry name" value="ClpP/crotonase"/>
    <property type="match status" value="1"/>
</dbReference>
<dbReference type="Gene3D" id="3.90.226.10">
    <property type="entry name" value="2-enoyl-CoA Hydratase, Chain A, domain 1"/>
    <property type="match status" value="1"/>
</dbReference>
<protein>
    <recommendedName>
        <fullName evidence="3">Tail specific protease domain-containing protein</fullName>
    </recommendedName>
</protein>
<organism evidence="1 2">
    <name type="scientific">Persicimonas caeni</name>
    <dbReference type="NCBI Taxonomy" id="2292766"/>
    <lineage>
        <taxon>Bacteria</taxon>
        <taxon>Deltaproteobacteria</taxon>
        <taxon>Bradymonadales</taxon>
        <taxon>Bradymonadaceae</taxon>
        <taxon>Persicimonas</taxon>
    </lineage>
</organism>